<feature type="domain" description="CBM20" evidence="11">
    <location>
        <begin position="14"/>
        <end position="123"/>
    </location>
</feature>
<evidence type="ECO:0000256" key="9">
    <source>
        <dbReference type="ARBA" id="ARBA00031423"/>
    </source>
</evidence>
<evidence type="ECO:0000256" key="7">
    <source>
        <dbReference type="ARBA" id="ARBA00022679"/>
    </source>
</evidence>
<dbReference type="Proteomes" id="UP000006727">
    <property type="component" value="Chromosome 15"/>
</dbReference>
<name>A0A7I4F5S6_PHYPA</name>
<comment type="similarity">
    <text evidence="3">Belongs to the disproportionating enzyme family.</text>
</comment>
<proteinExistence type="inferred from homology"/>
<sequence length="987" mass="113220">MGSGGDLGGRTNSLRRLKRLNILFKLPYNTQWGQNLMIIGSDALLGAWVVEKGQRLMPRQEGDVLVWEVSISVSERFETEYNYVVVDDRFRGLRRESGARRVLSLPEGLSNGATVEVHDLWQDSPETLFTKEAYRKVLFGDEACKSTHIEGELSKDPTQCFTNVPLNPSEAVVVQFKIANSVLHPDQAVFVIGSSSELGQWNNEAAIALSNTVGYSWECLVSISRTEFPVSYKYILKNSSGVVTYENDENRVLSLSLSAKKSSSVLIAADGSFRSKPWRGAGVAIPVFAIRSTESVGAGEFLDLKLMVDMAVKTGMRLVQLLPVNDTSVNMMWWDSYPYSSLSVFALHPLYLRLQALSNKLPNDIKEDIENYRKQLDMKEVDYEATLAAKLSIAKRVYNLEKDLVFNSALFKKYFDENKGWLQPYAAFCFLRNLFGTSDHSQWGLYGDFTQEKLDKLVSPMGDYYDAVAFSYYLQFHLHSQLAEVRDYAMKKHVVLKGDLPIGVDRNSVDTWQFPSLFRMTASTGAPPDYFDMNGQNWGFPTYVWEEMAKDNYGWWRARLSQMAKYFSAYRIDHVLGFFRIWEMPDHAVTGLMGRFRPSIPLSTEELEREGIWDFQRLSTPYVRCHILQGKFGDRWTEVAENYFDEFEHLCYQFKEEYNTEKKIISATTLKDNASSFAIQEAEADRTRLFDLLHEVILMRDRDDPSKFYPRFGMDKTVSFDELDDHSKNVLKSKYNDYFFHRQEQLWRDNALMTLPALLNSSDMLCCGEDLGMVPACVQPVLSELGLLGLRIQRMPSAPGQEFGNPADYEYMTVCAPSCHDSSTMRAWWEEDEGRRERFFRNMLGLTDPPPETCDPHVSHLILQQHLESPSMWAIFPLQDLMALKDEYAKRPANEETINDPTNPRHYWRFRVHIPMETLLCDDDFVGIIRDLVVSSGRATSKDFDLSSSSIVPAVRDHELKHVNKTVSGKRLDDNKIIIDRTYSEYT</sequence>
<dbReference type="InterPro" id="IPR003385">
    <property type="entry name" value="Glyco_hydro_77"/>
</dbReference>
<dbReference type="GO" id="GO:0005975">
    <property type="term" value="P:carbohydrate metabolic process"/>
    <property type="evidence" value="ECO:0007669"/>
    <property type="project" value="InterPro"/>
</dbReference>
<reference evidence="12 13" key="1">
    <citation type="journal article" date="2008" name="Science">
        <title>The Physcomitrella genome reveals evolutionary insights into the conquest of land by plants.</title>
        <authorList>
            <person name="Rensing S."/>
            <person name="Lang D."/>
            <person name="Zimmer A."/>
            <person name="Terry A."/>
            <person name="Salamov A."/>
            <person name="Shapiro H."/>
            <person name="Nishiyama T."/>
            <person name="Perroud P.-F."/>
            <person name="Lindquist E."/>
            <person name="Kamisugi Y."/>
            <person name="Tanahashi T."/>
            <person name="Sakakibara K."/>
            <person name="Fujita T."/>
            <person name="Oishi K."/>
            <person name="Shin-I T."/>
            <person name="Kuroki Y."/>
            <person name="Toyoda A."/>
            <person name="Suzuki Y."/>
            <person name="Hashimoto A."/>
            <person name="Yamaguchi K."/>
            <person name="Sugano A."/>
            <person name="Kohara Y."/>
            <person name="Fujiyama A."/>
            <person name="Anterola A."/>
            <person name="Aoki S."/>
            <person name="Ashton N."/>
            <person name="Barbazuk W.B."/>
            <person name="Barker E."/>
            <person name="Bennetzen J."/>
            <person name="Bezanilla M."/>
            <person name="Blankenship R."/>
            <person name="Cho S.H."/>
            <person name="Dutcher S."/>
            <person name="Estelle M."/>
            <person name="Fawcett J.A."/>
            <person name="Gundlach H."/>
            <person name="Hanada K."/>
            <person name="Heyl A."/>
            <person name="Hicks K.A."/>
            <person name="Hugh J."/>
            <person name="Lohr M."/>
            <person name="Mayer K."/>
            <person name="Melkozernov A."/>
            <person name="Murata T."/>
            <person name="Nelson D."/>
            <person name="Pils B."/>
            <person name="Prigge M."/>
            <person name="Reiss B."/>
            <person name="Renner T."/>
            <person name="Rombauts S."/>
            <person name="Rushton P."/>
            <person name="Sanderfoot A."/>
            <person name="Schween G."/>
            <person name="Shiu S.-H."/>
            <person name="Stueber K."/>
            <person name="Theodoulou F.L."/>
            <person name="Tu H."/>
            <person name="Van de Peer Y."/>
            <person name="Verrier P.J."/>
            <person name="Waters E."/>
            <person name="Wood A."/>
            <person name="Yang L."/>
            <person name="Cove D."/>
            <person name="Cuming A."/>
            <person name="Hasebe M."/>
            <person name="Lucas S."/>
            <person name="Mishler D.B."/>
            <person name="Reski R."/>
            <person name="Grigoriev I."/>
            <person name="Quatrano R.S."/>
            <person name="Boore J.L."/>
        </authorList>
    </citation>
    <scope>NUCLEOTIDE SEQUENCE [LARGE SCALE GENOMIC DNA]</scope>
    <source>
        <strain evidence="12 13">cv. Gransden 2004</strain>
    </source>
</reference>
<reference evidence="12 13" key="2">
    <citation type="journal article" date="2018" name="Plant J.">
        <title>The Physcomitrella patens chromosome-scale assembly reveals moss genome structure and evolution.</title>
        <authorList>
            <person name="Lang D."/>
            <person name="Ullrich K.K."/>
            <person name="Murat F."/>
            <person name="Fuchs J."/>
            <person name="Jenkins J."/>
            <person name="Haas F.B."/>
            <person name="Piednoel M."/>
            <person name="Gundlach H."/>
            <person name="Van Bel M."/>
            <person name="Meyberg R."/>
            <person name="Vives C."/>
            <person name="Morata J."/>
            <person name="Symeonidi A."/>
            <person name="Hiss M."/>
            <person name="Muchero W."/>
            <person name="Kamisugi Y."/>
            <person name="Saleh O."/>
            <person name="Blanc G."/>
            <person name="Decker E.L."/>
            <person name="van Gessel N."/>
            <person name="Grimwood J."/>
            <person name="Hayes R.D."/>
            <person name="Graham S.W."/>
            <person name="Gunter L.E."/>
            <person name="McDaniel S.F."/>
            <person name="Hoernstein S.N.W."/>
            <person name="Larsson A."/>
            <person name="Li F.W."/>
            <person name="Perroud P.F."/>
            <person name="Phillips J."/>
            <person name="Ranjan P."/>
            <person name="Rokshar D.S."/>
            <person name="Rothfels C.J."/>
            <person name="Schneider L."/>
            <person name="Shu S."/>
            <person name="Stevenson D.W."/>
            <person name="Thummler F."/>
            <person name="Tillich M."/>
            <person name="Villarreal Aguilar J.C."/>
            <person name="Widiez T."/>
            <person name="Wong G.K."/>
            <person name="Wymore A."/>
            <person name="Zhang Y."/>
            <person name="Zimmer A.D."/>
            <person name="Quatrano R.S."/>
            <person name="Mayer K.F.X."/>
            <person name="Goodstein D."/>
            <person name="Casacuberta J.M."/>
            <person name="Vandepoele K."/>
            <person name="Reski R."/>
            <person name="Cuming A.C."/>
            <person name="Tuskan G.A."/>
            <person name="Maumus F."/>
            <person name="Salse J."/>
            <person name="Schmutz J."/>
            <person name="Rensing S.A."/>
        </authorList>
    </citation>
    <scope>NUCLEOTIDE SEQUENCE [LARGE SCALE GENOMIC DNA]</scope>
    <source>
        <strain evidence="12 13">cv. Gransden 2004</strain>
    </source>
</reference>
<evidence type="ECO:0000256" key="8">
    <source>
        <dbReference type="ARBA" id="ARBA00023277"/>
    </source>
</evidence>
<organism evidence="12 13">
    <name type="scientific">Physcomitrium patens</name>
    <name type="common">Spreading-leaved earth moss</name>
    <name type="synonym">Physcomitrella patens</name>
    <dbReference type="NCBI Taxonomy" id="3218"/>
    <lineage>
        <taxon>Eukaryota</taxon>
        <taxon>Viridiplantae</taxon>
        <taxon>Streptophyta</taxon>
        <taxon>Embryophyta</taxon>
        <taxon>Bryophyta</taxon>
        <taxon>Bryophytina</taxon>
        <taxon>Bryopsida</taxon>
        <taxon>Funariidae</taxon>
        <taxon>Funariales</taxon>
        <taxon>Funariaceae</taxon>
        <taxon>Physcomitrium</taxon>
    </lineage>
</organism>
<protein>
    <recommendedName>
        <fullName evidence="4">4-alpha-glucanotransferase</fullName>
        <ecNumber evidence="4">2.4.1.25</ecNumber>
    </recommendedName>
    <alternativeName>
        <fullName evidence="9">Amylomaltase</fullName>
    </alternativeName>
    <alternativeName>
        <fullName evidence="10">Disproportionating enzyme</fullName>
    </alternativeName>
</protein>
<evidence type="ECO:0000313" key="12">
    <source>
        <dbReference type="EnsemblPlants" id="Pp3c15_25660V3.2"/>
    </source>
</evidence>
<dbReference type="EC" id="2.4.1.25" evidence="4"/>
<feature type="domain" description="CBM20" evidence="11">
    <location>
        <begin position="166"/>
        <end position="280"/>
    </location>
</feature>
<evidence type="ECO:0000256" key="5">
    <source>
        <dbReference type="ARBA" id="ARBA00022490"/>
    </source>
</evidence>
<evidence type="ECO:0000259" key="11">
    <source>
        <dbReference type="PROSITE" id="PS51166"/>
    </source>
</evidence>
<dbReference type="AlphaFoldDB" id="A0A7I4F5S6"/>
<comment type="catalytic activity">
    <reaction evidence="1">
        <text>Transfers a segment of a (1-&gt;4)-alpha-D-glucan to a new position in an acceptor, which may be glucose or a (1-&gt;4)-alpha-D-glucan.</text>
        <dbReference type="EC" id="2.4.1.25"/>
    </reaction>
</comment>
<dbReference type="CDD" id="cd05815">
    <property type="entry name" value="CBM20_DPE2_repeat1"/>
    <property type="match status" value="1"/>
</dbReference>
<dbReference type="GO" id="GO:2001070">
    <property type="term" value="F:starch binding"/>
    <property type="evidence" value="ECO:0007669"/>
    <property type="project" value="InterPro"/>
</dbReference>
<accession>A0A7I4F5S6</accession>
<dbReference type="SUPFAM" id="SSF51445">
    <property type="entry name" value="(Trans)glycosidases"/>
    <property type="match status" value="1"/>
</dbReference>
<evidence type="ECO:0000256" key="3">
    <source>
        <dbReference type="ARBA" id="ARBA00005684"/>
    </source>
</evidence>
<dbReference type="Pfam" id="PF02446">
    <property type="entry name" value="Glyco_hydro_77"/>
    <property type="match status" value="1"/>
</dbReference>
<dbReference type="InterPro" id="IPR017853">
    <property type="entry name" value="GH"/>
</dbReference>
<dbReference type="InterPro" id="IPR013783">
    <property type="entry name" value="Ig-like_fold"/>
</dbReference>
<dbReference type="Pfam" id="PF00686">
    <property type="entry name" value="CBM_20"/>
    <property type="match status" value="2"/>
</dbReference>
<dbReference type="PANTHER" id="PTHR32518:SF3">
    <property type="entry name" value="4-ALPHA-GLUCANOTRANSFERASE"/>
    <property type="match status" value="1"/>
</dbReference>
<dbReference type="InterPro" id="IPR013784">
    <property type="entry name" value="Carb-bd-like_fold"/>
</dbReference>
<evidence type="ECO:0000256" key="6">
    <source>
        <dbReference type="ARBA" id="ARBA00022676"/>
    </source>
</evidence>
<dbReference type="EMBL" id="ABEU02000015">
    <property type="status" value="NOT_ANNOTATED_CDS"/>
    <property type="molecule type" value="Genomic_DNA"/>
</dbReference>
<dbReference type="PROSITE" id="PS51166">
    <property type="entry name" value="CBM20"/>
    <property type="match status" value="2"/>
</dbReference>
<dbReference type="Gene3D" id="2.60.40.10">
    <property type="entry name" value="Immunoglobulins"/>
    <property type="match status" value="2"/>
</dbReference>
<dbReference type="PANTHER" id="PTHR32518">
    <property type="match status" value="1"/>
</dbReference>
<reference evidence="12" key="3">
    <citation type="submission" date="2020-12" db="UniProtKB">
        <authorList>
            <consortium name="EnsemblPlants"/>
        </authorList>
    </citation>
    <scope>IDENTIFICATION</scope>
</reference>
<dbReference type="Gramene" id="Pp3c15_25660V3.2">
    <property type="protein sequence ID" value="Pp3c15_25660V3.2"/>
    <property type="gene ID" value="Pp3c15_25660"/>
</dbReference>
<evidence type="ECO:0000256" key="1">
    <source>
        <dbReference type="ARBA" id="ARBA00000439"/>
    </source>
</evidence>
<dbReference type="GO" id="GO:0004134">
    <property type="term" value="F:4-alpha-glucanotransferase activity"/>
    <property type="evidence" value="ECO:0007669"/>
    <property type="project" value="UniProtKB-EC"/>
</dbReference>
<dbReference type="InterPro" id="IPR002044">
    <property type="entry name" value="CBM20"/>
</dbReference>
<keyword evidence="8" id="KW-0119">Carbohydrate metabolism</keyword>
<evidence type="ECO:0000313" key="13">
    <source>
        <dbReference type="Proteomes" id="UP000006727"/>
    </source>
</evidence>
<dbReference type="InterPro" id="IPR034840">
    <property type="entry name" value="CBM20_DPE2_1"/>
</dbReference>
<keyword evidence="5" id="KW-0963">Cytoplasm</keyword>
<dbReference type="SUPFAM" id="SSF49452">
    <property type="entry name" value="Starch-binding domain-like"/>
    <property type="match status" value="2"/>
</dbReference>
<evidence type="ECO:0000256" key="10">
    <source>
        <dbReference type="ARBA" id="ARBA00031501"/>
    </source>
</evidence>
<evidence type="ECO:0000256" key="4">
    <source>
        <dbReference type="ARBA" id="ARBA00012560"/>
    </source>
</evidence>
<dbReference type="EnsemblPlants" id="Pp3c15_25660V3.2">
    <property type="protein sequence ID" value="Pp3c15_25660V3.2"/>
    <property type="gene ID" value="Pp3c15_25660"/>
</dbReference>
<gene>
    <name evidence="12" type="primary">LOC112292049</name>
</gene>
<evidence type="ECO:0000256" key="2">
    <source>
        <dbReference type="ARBA" id="ARBA00004496"/>
    </source>
</evidence>
<dbReference type="SMART" id="SM01065">
    <property type="entry name" value="CBM_2"/>
    <property type="match status" value="2"/>
</dbReference>
<comment type="subcellular location">
    <subcellularLocation>
        <location evidence="2">Cytoplasm</location>
    </subcellularLocation>
</comment>
<keyword evidence="6" id="KW-0328">Glycosyltransferase</keyword>
<dbReference type="GO" id="GO:0005737">
    <property type="term" value="C:cytoplasm"/>
    <property type="evidence" value="ECO:0007669"/>
    <property type="project" value="UniProtKB-SubCell"/>
</dbReference>
<keyword evidence="13" id="KW-1185">Reference proteome</keyword>
<keyword evidence="7" id="KW-0808">Transferase</keyword>
<dbReference type="Gene3D" id="3.20.20.80">
    <property type="entry name" value="Glycosidases"/>
    <property type="match status" value="2"/>
</dbReference>